<dbReference type="InterPro" id="IPR046461">
    <property type="entry name" value="TerL_ATPase"/>
</dbReference>
<evidence type="ECO:0000259" key="2">
    <source>
        <dbReference type="Pfam" id="PF20441"/>
    </source>
</evidence>
<sequence length="554" mass="64519">MMDVISKEKLYEKINCPYITDWFEIVDSTKYKISDEIKQLTKLLKLKFEKQNIYVDIKKVNGIIELIEKYRPYKLTPVQKFLHSVPYIYFDDGGVCFDEIFILCGRGFGKNSWISDFTFGATSNKNGINKYNVDMVATSEKQAKTSFYDIYETVKGNAKLEKAYNITKELIEFKRTKSEIAFHTSNAKTKDGLRPGAVVFDEIHAYEDYENIKVFTSALGKIKDARIIYITTDGNVRGSVLDDMKEDGKRVLNELDINTTLFPFMAKVNKYEEWEDEECWIKANPMLPYLPELKRAYKRDYKKALKNPQMKMEFLLKRLNWQIEDITTAVANWEEIKATNQEIPDFNGCECVGGIDYASVRDFIGVGLLFKKDNKYYFKHHTFIVAESLRLAEYKIDIDVAKEKGFVTIIPGNTMNEEYISEWFLKEIQENNYRLINIGCDDYRAAILRKDFEEKGLPIETVRNGPITHGKLAPVIEQGFANHNIVFGDDMMMRWYTNNVKVVTNSKGNKTYEKIEPQRRKTDGFMAFVHAMTLREQISINTFTYNSSLKTYTY</sequence>
<dbReference type="Pfam" id="PF03354">
    <property type="entry name" value="TerL_ATPase"/>
    <property type="match status" value="1"/>
</dbReference>
<evidence type="ECO:0000259" key="1">
    <source>
        <dbReference type="Pfam" id="PF03354"/>
    </source>
</evidence>
<dbReference type="EMBL" id="JAGGJX010000001">
    <property type="protein sequence ID" value="MBP1853711.1"/>
    <property type="molecule type" value="Genomic_DNA"/>
</dbReference>
<dbReference type="Pfam" id="PF20441">
    <property type="entry name" value="TerL_nuclease"/>
    <property type="match status" value="1"/>
</dbReference>
<comment type="caution">
    <text evidence="3">The sequence shown here is derived from an EMBL/GenBank/DDBJ whole genome shotgun (WGS) entry which is preliminary data.</text>
</comment>
<dbReference type="RefSeq" id="WP_209455369.1">
    <property type="nucleotide sequence ID" value="NZ_BAAACS010000017.1"/>
</dbReference>
<gene>
    <name evidence="3" type="ORF">J2Z43_000101</name>
</gene>
<dbReference type="InterPro" id="IPR027417">
    <property type="entry name" value="P-loop_NTPase"/>
</dbReference>
<name>A0ABS4E6Y4_9FIRM</name>
<dbReference type="Gene3D" id="3.40.50.300">
    <property type="entry name" value="P-loop containing nucleotide triphosphate hydrolases"/>
    <property type="match status" value="1"/>
</dbReference>
<accession>A0ABS4E6Y4</accession>
<reference evidence="3 4" key="1">
    <citation type="submission" date="2021-03" db="EMBL/GenBank/DDBJ databases">
        <title>Genomic Encyclopedia of Type Strains, Phase IV (KMG-IV): sequencing the most valuable type-strain genomes for metagenomic binning, comparative biology and taxonomic classification.</title>
        <authorList>
            <person name="Goeker M."/>
        </authorList>
    </citation>
    <scope>NUCLEOTIDE SEQUENCE [LARGE SCALE GENOMIC DNA]</scope>
    <source>
        <strain evidence="3 4">DSM 1289</strain>
    </source>
</reference>
<protein>
    <submittedName>
        <fullName evidence="3">Phage terminase large subunit-like protein</fullName>
    </submittedName>
</protein>
<dbReference type="InterPro" id="IPR046462">
    <property type="entry name" value="TerL_nuclease"/>
</dbReference>
<dbReference type="Proteomes" id="UP000767291">
    <property type="component" value="Unassembled WGS sequence"/>
</dbReference>
<feature type="domain" description="Terminase large subunit-like endonuclease" evidence="2">
    <location>
        <begin position="261"/>
        <end position="533"/>
    </location>
</feature>
<evidence type="ECO:0000313" key="4">
    <source>
        <dbReference type="Proteomes" id="UP000767291"/>
    </source>
</evidence>
<dbReference type="InterPro" id="IPR005021">
    <property type="entry name" value="Terminase_largesu-like"/>
</dbReference>
<keyword evidence="4" id="KW-1185">Reference proteome</keyword>
<feature type="domain" description="Terminase large subunit-like ATPase" evidence="1">
    <location>
        <begin position="96"/>
        <end position="247"/>
    </location>
</feature>
<proteinExistence type="predicted"/>
<evidence type="ECO:0000313" key="3">
    <source>
        <dbReference type="EMBL" id="MBP1853711.1"/>
    </source>
</evidence>
<dbReference type="PANTHER" id="PTHR41287:SF1">
    <property type="entry name" value="PROTEIN YMFN"/>
    <property type="match status" value="1"/>
</dbReference>
<organism evidence="3 4">
    <name type="scientific">Metaclostridioides mangenotii</name>
    <dbReference type="NCBI Taxonomy" id="1540"/>
    <lineage>
        <taxon>Bacteria</taxon>
        <taxon>Bacillati</taxon>
        <taxon>Bacillota</taxon>
        <taxon>Clostridia</taxon>
        <taxon>Peptostreptococcales</taxon>
        <taxon>Peptostreptococcaceae</taxon>
        <taxon>Metaclostridioides</taxon>
    </lineage>
</organism>
<dbReference type="PANTHER" id="PTHR41287">
    <property type="match status" value="1"/>
</dbReference>